<dbReference type="SUPFAM" id="SSF54909">
    <property type="entry name" value="Dimeric alpha+beta barrel"/>
    <property type="match status" value="1"/>
</dbReference>
<evidence type="ECO:0000313" key="3">
    <source>
        <dbReference type="EMBL" id="RZS74772.1"/>
    </source>
</evidence>
<dbReference type="PROSITE" id="PS51318">
    <property type="entry name" value="TAT"/>
    <property type="match status" value="1"/>
</dbReference>
<name>A0A4Q7N0T4_9BACT</name>
<evidence type="ECO:0000256" key="1">
    <source>
        <dbReference type="SAM" id="SignalP"/>
    </source>
</evidence>
<dbReference type="AlphaFoldDB" id="A0A4Q7N0T4"/>
<sequence>MNETNRRTFLTATAALCAGTVTAAGPFPVAGKKYPVVHHVFFWLKNAGNETDRKKLIEGVKTLKAIDTVGELHVGVVASTEKRDVVDNSWDVSELIFFKDLAAQAAYQVHPVHQAFIKNYGHLWSKVIVYDATEV</sequence>
<keyword evidence="1" id="KW-0732">Signal</keyword>
<evidence type="ECO:0000259" key="2">
    <source>
        <dbReference type="PROSITE" id="PS51502"/>
    </source>
</evidence>
<feature type="domain" description="Stress-response A/B barrel" evidence="2">
    <location>
        <begin position="36"/>
        <end position="132"/>
    </location>
</feature>
<dbReference type="Proteomes" id="UP000293874">
    <property type="component" value="Unassembled WGS sequence"/>
</dbReference>
<proteinExistence type="predicted"/>
<dbReference type="OrthoDB" id="7189263at2"/>
<dbReference type="SMART" id="SM00886">
    <property type="entry name" value="Dabb"/>
    <property type="match status" value="1"/>
</dbReference>
<dbReference type="RefSeq" id="WP_130539213.1">
    <property type="nucleotide sequence ID" value="NZ_CP042431.1"/>
</dbReference>
<dbReference type="PROSITE" id="PS51502">
    <property type="entry name" value="S_R_A_B_BARREL"/>
    <property type="match status" value="1"/>
</dbReference>
<evidence type="ECO:0000313" key="4">
    <source>
        <dbReference type="Proteomes" id="UP000293874"/>
    </source>
</evidence>
<dbReference type="InterPro" id="IPR011008">
    <property type="entry name" value="Dimeric_a/b-barrel"/>
</dbReference>
<feature type="signal peptide" evidence="1">
    <location>
        <begin position="1"/>
        <end position="23"/>
    </location>
</feature>
<gene>
    <name evidence="3" type="ORF">EV199_0623</name>
</gene>
<feature type="chain" id="PRO_5020942200" evidence="1">
    <location>
        <begin position="24"/>
        <end position="135"/>
    </location>
</feature>
<organism evidence="3 4">
    <name type="scientific">Pseudobacter ginsenosidimutans</name>
    <dbReference type="NCBI Taxonomy" id="661488"/>
    <lineage>
        <taxon>Bacteria</taxon>
        <taxon>Pseudomonadati</taxon>
        <taxon>Bacteroidota</taxon>
        <taxon>Chitinophagia</taxon>
        <taxon>Chitinophagales</taxon>
        <taxon>Chitinophagaceae</taxon>
        <taxon>Pseudobacter</taxon>
    </lineage>
</organism>
<keyword evidence="4" id="KW-1185">Reference proteome</keyword>
<dbReference type="InterPro" id="IPR006311">
    <property type="entry name" value="TAT_signal"/>
</dbReference>
<protein>
    <submittedName>
        <fullName evidence="3">Stress responsive alpha/beta barrel protein</fullName>
    </submittedName>
</protein>
<dbReference type="EMBL" id="SGXA01000001">
    <property type="protein sequence ID" value="RZS74772.1"/>
    <property type="molecule type" value="Genomic_DNA"/>
</dbReference>
<reference evidence="3 4" key="1">
    <citation type="submission" date="2019-02" db="EMBL/GenBank/DDBJ databases">
        <title>Genomic Encyclopedia of Type Strains, Phase IV (KMG-IV): sequencing the most valuable type-strain genomes for metagenomic binning, comparative biology and taxonomic classification.</title>
        <authorList>
            <person name="Goeker M."/>
        </authorList>
    </citation>
    <scope>NUCLEOTIDE SEQUENCE [LARGE SCALE GENOMIC DNA]</scope>
    <source>
        <strain evidence="3 4">DSM 18116</strain>
    </source>
</reference>
<dbReference type="Pfam" id="PF07876">
    <property type="entry name" value="Dabb"/>
    <property type="match status" value="1"/>
</dbReference>
<dbReference type="InterPro" id="IPR013097">
    <property type="entry name" value="Dabb"/>
</dbReference>
<dbReference type="Gene3D" id="3.30.70.100">
    <property type="match status" value="1"/>
</dbReference>
<accession>A0A4Q7N0T4</accession>
<comment type="caution">
    <text evidence="3">The sequence shown here is derived from an EMBL/GenBank/DDBJ whole genome shotgun (WGS) entry which is preliminary data.</text>
</comment>